<dbReference type="Proteomes" id="UP000245059">
    <property type="component" value="Unassembled WGS sequence"/>
</dbReference>
<dbReference type="OrthoDB" id="1551124at2"/>
<dbReference type="Proteomes" id="UP000245217">
    <property type="component" value="Unassembled WGS sequence"/>
</dbReference>
<reference evidence="4 5" key="2">
    <citation type="submission" date="2018-05" db="EMBL/GenBank/DDBJ databases">
        <title>Ignatzschineria dubaiensis sp. nov., isolated from necrotic foot tissues of dromedaries (Camelus dromedarius) and associated maggots in Dubai, United Arab Emirates.</title>
        <authorList>
            <person name="Tsang C.C."/>
            <person name="Tang J.Y.M."/>
            <person name="Fong J.Y.H."/>
            <person name="Kinne J."/>
            <person name="Lee H.H."/>
            <person name="Joseph M."/>
            <person name="Jose S."/>
            <person name="Schuster R.K."/>
            <person name="Tang Y."/>
            <person name="Sivakumar S."/>
            <person name="Chen J.H.K."/>
            <person name="Teng J.L.L."/>
            <person name="Lau S.K.P."/>
            <person name="Wernery U."/>
            <person name="Woo P.C.Y."/>
        </authorList>
    </citation>
    <scope>NUCLEOTIDE SEQUENCE [LARGE SCALE GENOMIC DNA]</scope>
    <source>
        <strain evidence="4">UAE-HKU57</strain>
        <strain evidence="5">UAE-HKU58</strain>
    </source>
</reference>
<gene>
    <name evidence="2" type="ORF">DC077_06265</name>
    <name evidence="3" type="ORF">DC078_05660</name>
</gene>
<dbReference type="AlphaFoldDB" id="A0A2U2AR19"/>
<feature type="domain" description="DUF4325" evidence="1">
    <location>
        <begin position="27"/>
        <end position="86"/>
    </location>
</feature>
<dbReference type="RefSeq" id="WP_109201617.1">
    <property type="nucleotide sequence ID" value="NZ_QEWS01000004.1"/>
</dbReference>
<proteinExistence type="predicted"/>
<dbReference type="EMBL" id="QEWW01000003">
    <property type="protein sequence ID" value="PWD86340.1"/>
    <property type="molecule type" value="Genomic_DNA"/>
</dbReference>
<evidence type="ECO:0000313" key="4">
    <source>
        <dbReference type="Proteomes" id="UP000245059"/>
    </source>
</evidence>
<comment type="caution">
    <text evidence="2">The sequence shown here is derived from an EMBL/GenBank/DDBJ whole genome shotgun (WGS) entry which is preliminary data.</text>
</comment>
<evidence type="ECO:0000313" key="5">
    <source>
        <dbReference type="Proteomes" id="UP000245217"/>
    </source>
</evidence>
<accession>A0A2U2AR19</accession>
<sequence length="106" mass="12519">MKIKKIYVAKEFSDMPYGRYMRDGVDNGERFREEFLLKDFNKYDEIHVYLDGAMGYGSSFLDEAFAGLYRTNGIDKQTIKEKIKIFTELNFLKNSISQYIDEAKKE</sequence>
<dbReference type="InterPro" id="IPR025474">
    <property type="entry name" value="DUF4325"/>
</dbReference>
<evidence type="ECO:0000313" key="3">
    <source>
        <dbReference type="EMBL" id="PWD92510.1"/>
    </source>
</evidence>
<dbReference type="EMBL" id="QEWV01000004">
    <property type="protein sequence ID" value="PWD92510.1"/>
    <property type="molecule type" value="Genomic_DNA"/>
</dbReference>
<reference evidence="2" key="1">
    <citation type="journal article" date="2018" name="Genome Announc.">
        <title>Ignatzschineria cameli sp. nov., isolated from necrotic foot tissue of dromedaries (Camelus dromedarius) and associated maggots (Wohlfahrtia species) in Dubai.</title>
        <authorList>
            <person name="Tsang C.C."/>
            <person name="Tang J.Y."/>
            <person name="Fong J.Y."/>
            <person name="Kinne J."/>
            <person name="Lee H.H."/>
            <person name="Joseph M."/>
            <person name="Jose S."/>
            <person name="Schuster R.K."/>
            <person name="Tang Y."/>
            <person name="Sivakumar S."/>
            <person name="Chen J.H."/>
            <person name="Teng J.L."/>
            <person name="Lau S.K."/>
            <person name="Wernery U."/>
            <person name="Woo P.C."/>
        </authorList>
    </citation>
    <scope>NUCLEOTIDE SEQUENCE</scope>
    <source>
        <strain evidence="2">UAE-HKU57</strain>
        <strain evidence="3">UAE-HKU58</strain>
    </source>
</reference>
<name>A0A2U2AR19_9GAMM</name>
<organism evidence="2 4">
    <name type="scientific">Ignatzschineria cameli</name>
    <dbReference type="NCBI Taxonomy" id="2182793"/>
    <lineage>
        <taxon>Bacteria</taxon>
        <taxon>Pseudomonadati</taxon>
        <taxon>Pseudomonadota</taxon>
        <taxon>Gammaproteobacteria</taxon>
        <taxon>Cardiobacteriales</taxon>
        <taxon>Ignatzschineriaceae</taxon>
        <taxon>Ignatzschineria</taxon>
    </lineage>
</organism>
<protein>
    <recommendedName>
        <fullName evidence="1">DUF4325 domain-containing protein</fullName>
    </recommendedName>
</protein>
<evidence type="ECO:0000259" key="1">
    <source>
        <dbReference type="Pfam" id="PF14213"/>
    </source>
</evidence>
<evidence type="ECO:0000313" key="2">
    <source>
        <dbReference type="EMBL" id="PWD86340.1"/>
    </source>
</evidence>
<keyword evidence="5" id="KW-1185">Reference proteome</keyword>
<dbReference type="Pfam" id="PF14213">
    <property type="entry name" value="DUF4325"/>
    <property type="match status" value="1"/>
</dbReference>